<evidence type="ECO:0000313" key="3">
    <source>
        <dbReference type="EMBL" id="CDZ79364.1"/>
    </source>
</evidence>
<dbReference type="eggNOG" id="COG4974">
    <property type="taxonomic scope" value="Bacteria"/>
</dbReference>
<dbReference type="RefSeq" id="WP_052403377.1">
    <property type="nucleotide sequence ID" value="NZ_CCVW01000005.1"/>
</dbReference>
<feature type="domain" description="Tyr recombinase" evidence="2">
    <location>
        <begin position="260"/>
        <end position="469"/>
    </location>
</feature>
<dbReference type="InterPro" id="IPR013762">
    <property type="entry name" value="Integrase-like_cat_sf"/>
</dbReference>
<dbReference type="InterPro" id="IPR011010">
    <property type="entry name" value="DNA_brk_join_enz"/>
</dbReference>
<dbReference type="GO" id="GO:0015074">
    <property type="term" value="P:DNA integration"/>
    <property type="evidence" value="ECO:0007669"/>
    <property type="project" value="InterPro"/>
</dbReference>
<dbReference type="OrthoDB" id="8768428at2"/>
<proteinExistence type="predicted"/>
<evidence type="ECO:0000256" key="1">
    <source>
        <dbReference type="ARBA" id="ARBA00023172"/>
    </source>
</evidence>
<dbReference type="GO" id="GO:0006310">
    <property type="term" value="P:DNA recombination"/>
    <property type="evidence" value="ECO:0007669"/>
    <property type="project" value="UniProtKB-KW"/>
</dbReference>
<dbReference type="STRING" id="1034943.BN59_03682"/>
<organism evidence="3 4">
    <name type="scientific">Legionella massiliensis</name>
    <dbReference type="NCBI Taxonomy" id="1034943"/>
    <lineage>
        <taxon>Bacteria</taxon>
        <taxon>Pseudomonadati</taxon>
        <taxon>Pseudomonadota</taxon>
        <taxon>Gammaproteobacteria</taxon>
        <taxon>Legionellales</taxon>
        <taxon>Legionellaceae</taxon>
        <taxon>Legionella</taxon>
    </lineage>
</organism>
<protein>
    <submittedName>
        <fullName evidence="3">Site-specific tyrosine recombinase XerS</fullName>
    </submittedName>
</protein>
<accession>A0A078L5J6</accession>
<evidence type="ECO:0000313" key="4">
    <source>
        <dbReference type="Proteomes" id="UP000044071"/>
    </source>
</evidence>
<keyword evidence="4" id="KW-1185">Reference proteome</keyword>
<dbReference type="AlphaFoldDB" id="A0A078L5J6"/>
<keyword evidence="1" id="KW-0233">DNA recombination</keyword>
<dbReference type="Gene3D" id="1.10.443.10">
    <property type="entry name" value="Intergrase catalytic core"/>
    <property type="match status" value="1"/>
</dbReference>
<sequence length="623" mass="71086">MSTLSATDFLEHPLKKISSINELLSASNSIVINSTQGKDGINQIISLFKDDIWRLPDNLFVQNHPEHMKVLNFKRVPKQFQLISKVTCLKYYLNGREGSIRPRGSTTVSFLKNTQLFFNYLNKLRVNSLMDVTELMCSNYVHVCRQGVNSITGKNHSNKTLKGKFSSIEALFELSQGTFSPMRAPWPGTSSFYLSGIQGGINKTASTQIIPDKVLAEIFSLAVTHLNDADSLLTIRDEIDQIRIQNLTLVDSVICDKVSRFLISLGHKGGLRAFNQKLSLILDSCLITILVTSGIRVHELASLTINSVYTTLHNEETYYWMKGRSDKTHEGNTDWLVTAITHQAIKIAIRLLSPLHTELNQLIKTMDTHNVVQINKLQRQKNILLLNKKNKQFHTLSSPAIRNRINKFAQFYGIDWHFTPHQFRRTFAVYAAQSAFGDLRYLREHFKHWSLDMTALYALNEQQDTELYDDIMIAIKSNKVSIVEHWLEEDTLITGGMSEQIISFRNKHQNVRTYESRKKLAENISEQIHIRATSVAWCTADLKGCLGGTGFEKTRCGKCCNAVIDDRKITIWQEIYKQQLELRNISDIGPSGKERIERDIQRCEQVLKGLGIQINNEEATSYE</sequence>
<dbReference type="PROSITE" id="PS51898">
    <property type="entry name" value="TYR_RECOMBINASE"/>
    <property type="match status" value="1"/>
</dbReference>
<reference evidence="3 4" key="1">
    <citation type="submission" date="2014-06" db="EMBL/GenBank/DDBJ databases">
        <authorList>
            <person name="Urmite Genomes Urmite Genomes"/>
        </authorList>
    </citation>
    <scope>NUCLEOTIDE SEQUENCE [LARGE SCALE GENOMIC DNA]</scope>
</reference>
<dbReference type="InterPro" id="IPR002104">
    <property type="entry name" value="Integrase_catalytic"/>
</dbReference>
<dbReference type="Pfam" id="PF00589">
    <property type="entry name" value="Phage_integrase"/>
    <property type="match status" value="1"/>
</dbReference>
<gene>
    <name evidence="3" type="ORF">BN59_03682</name>
</gene>
<dbReference type="GO" id="GO:0003677">
    <property type="term" value="F:DNA binding"/>
    <property type="evidence" value="ECO:0007669"/>
    <property type="project" value="InterPro"/>
</dbReference>
<name>A0A078L5J6_9GAMM</name>
<dbReference type="SUPFAM" id="SSF56349">
    <property type="entry name" value="DNA breaking-rejoining enzymes"/>
    <property type="match status" value="1"/>
</dbReference>
<evidence type="ECO:0000259" key="2">
    <source>
        <dbReference type="PROSITE" id="PS51898"/>
    </source>
</evidence>
<dbReference type="EMBL" id="CCSB01000005">
    <property type="protein sequence ID" value="CDZ79364.1"/>
    <property type="molecule type" value="Genomic_DNA"/>
</dbReference>
<dbReference type="Proteomes" id="UP000044071">
    <property type="component" value="Unassembled WGS sequence"/>
</dbReference>